<dbReference type="Proteomes" id="UP000324748">
    <property type="component" value="Unassembled WGS sequence"/>
</dbReference>
<dbReference type="EMBL" id="VSWC01000027">
    <property type="protein sequence ID" value="KAA1109922.1"/>
    <property type="molecule type" value="Genomic_DNA"/>
</dbReference>
<reference evidence="1 2" key="1">
    <citation type="submission" date="2019-05" db="EMBL/GenBank/DDBJ databases">
        <title>Emergence of the Ug99 lineage of the wheat stem rust pathogen through somatic hybridization.</title>
        <authorList>
            <person name="Li F."/>
            <person name="Upadhyaya N.M."/>
            <person name="Sperschneider J."/>
            <person name="Matny O."/>
            <person name="Nguyen-Phuc H."/>
            <person name="Mago R."/>
            <person name="Raley C."/>
            <person name="Miller M.E."/>
            <person name="Silverstein K.A.T."/>
            <person name="Henningsen E."/>
            <person name="Hirsch C.D."/>
            <person name="Visser B."/>
            <person name="Pretorius Z.A."/>
            <person name="Steffenson B.J."/>
            <person name="Schwessinger B."/>
            <person name="Dodds P.N."/>
            <person name="Figueroa M."/>
        </authorList>
    </citation>
    <scope>NUCLEOTIDE SEQUENCE [LARGE SCALE GENOMIC DNA]</scope>
    <source>
        <strain evidence="1">21-0</strain>
    </source>
</reference>
<sequence length="151" mass="16960">MHSNIFPKSRSFRCLLQVGCRREFTQGSLIPSINSTLHRLPCSLHFRRLLSVCRQELKTSSSRFITTRSLISPLSDTAFKRLFSEPALLKAFLNSIFDKEGFTINEIKQTAKLVCSPPASQEPVSVATQEVHSLSATVARFNNIPPQIPSR</sequence>
<evidence type="ECO:0000313" key="1">
    <source>
        <dbReference type="EMBL" id="KAA1109922.1"/>
    </source>
</evidence>
<gene>
    <name evidence="1" type="ORF">PGT21_003342</name>
</gene>
<dbReference type="AlphaFoldDB" id="A0A5B0QA10"/>
<comment type="caution">
    <text evidence="1">The sequence shown here is derived from an EMBL/GenBank/DDBJ whole genome shotgun (WGS) entry which is preliminary data.</text>
</comment>
<accession>A0A5B0QA10</accession>
<protein>
    <submittedName>
        <fullName evidence="1">Uncharacterized protein</fullName>
    </submittedName>
</protein>
<keyword evidence="2" id="KW-1185">Reference proteome</keyword>
<name>A0A5B0QA10_PUCGR</name>
<organism evidence="1 2">
    <name type="scientific">Puccinia graminis f. sp. tritici</name>
    <dbReference type="NCBI Taxonomy" id="56615"/>
    <lineage>
        <taxon>Eukaryota</taxon>
        <taxon>Fungi</taxon>
        <taxon>Dikarya</taxon>
        <taxon>Basidiomycota</taxon>
        <taxon>Pucciniomycotina</taxon>
        <taxon>Pucciniomycetes</taxon>
        <taxon>Pucciniales</taxon>
        <taxon>Pucciniaceae</taxon>
        <taxon>Puccinia</taxon>
    </lineage>
</organism>
<evidence type="ECO:0000313" key="2">
    <source>
        <dbReference type="Proteomes" id="UP000324748"/>
    </source>
</evidence>
<proteinExistence type="predicted"/>